<accession>A0ABS4G9H4</accession>
<proteinExistence type="predicted"/>
<dbReference type="Proteomes" id="UP001519271">
    <property type="component" value="Unassembled WGS sequence"/>
</dbReference>
<comment type="caution">
    <text evidence="1">The sequence shown here is derived from an EMBL/GenBank/DDBJ whole genome shotgun (WGS) entry which is preliminary data.</text>
</comment>
<keyword evidence="2" id="KW-1185">Reference proteome</keyword>
<dbReference type="RefSeq" id="WP_209461079.1">
    <property type="nucleotide sequence ID" value="NZ_JAGGKC010000051.1"/>
</dbReference>
<name>A0ABS4G9H4_9CLOT</name>
<evidence type="ECO:0000313" key="1">
    <source>
        <dbReference type="EMBL" id="MBP1920930.1"/>
    </source>
</evidence>
<reference evidence="1 2" key="1">
    <citation type="submission" date="2021-03" db="EMBL/GenBank/DDBJ databases">
        <title>Genomic Encyclopedia of Type Strains, Phase IV (KMG-IV): sequencing the most valuable type-strain genomes for metagenomic binning, comparative biology and taxonomic classification.</title>
        <authorList>
            <person name="Goeker M."/>
        </authorList>
    </citation>
    <scope>NUCLEOTIDE SEQUENCE [LARGE SCALE GENOMIC DNA]</scope>
    <source>
        <strain evidence="1 2">DSM 6139</strain>
    </source>
</reference>
<protein>
    <submittedName>
        <fullName evidence="1">Uncharacterized protein</fullName>
    </submittedName>
</protein>
<dbReference type="EMBL" id="JAGGKC010000051">
    <property type="protein sequence ID" value="MBP1920930.1"/>
    <property type="molecule type" value="Genomic_DNA"/>
</dbReference>
<sequence length="199" mass="23002">MKDFFSADGNSTLSNSFQSNFCNLTKVKFIDDEDLVEYTFFVYDIIIAPRTLKPISIESIKVLPTGVAFEYLTHDFNNGRSNLSDWQRFAENLDFPLWTEIQDFTAYRLLVTYNDLGSDTMTYFGINEEDLEPGMLEIKLRIKYSGGVEELILHFKNEPKILTSIDDPQITSYPYLKALVTEGKSVFRLEPYNKLIPNE</sequence>
<gene>
    <name evidence="1" type="ORF">J2Z34_003452</name>
</gene>
<evidence type="ECO:0000313" key="2">
    <source>
        <dbReference type="Proteomes" id="UP001519271"/>
    </source>
</evidence>
<organism evidence="1 2">
    <name type="scientific">Youngiibacter multivorans</name>
    <dbReference type="NCBI Taxonomy" id="937251"/>
    <lineage>
        <taxon>Bacteria</taxon>
        <taxon>Bacillati</taxon>
        <taxon>Bacillota</taxon>
        <taxon>Clostridia</taxon>
        <taxon>Eubacteriales</taxon>
        <taxon>Clostridiaceae</taxon>
        <taxon>Youngiibacter</taxon>
    </lineage>
</organism>